<comment type="caution">
    <text evidence="3">The sequence shown here is derived from an EMBL/GenBank/DDBJ whole genome shotgun (WGS) entry which is preliminary data.</text>
</comment>
<dbReference type="PROSITE" id="PS51683">
    <property type="entry name" value="SAM_OMT_II"/>
    <property type="match status" value="1"/>
</dbReference>
<dbReference type="Pfam" id="PF08100">
    <property type="entry name" value="Dimerisation"/>
    <property type="match status" value="1"/>
</dbReference>
<organism evidence="3 4">
    <name type="scientific">Streptomyces erythrogriseus</name>
    <dbReference type="NCBI Taxonomy" id="284027"/>
    <lineage>
        <taxon>Bacteria</taxon>
        <taxon>Bacillati</taxon>
        <taxon>Actinomycetota</taxon>
        <taxon>Actinomycetes</taxon>
        <taxon>Kitasatosporales</taxon>
        <taxon>Streptomycetaceae</taxon>
        <taxon>Streptomyces</taxon>
        <taxon>Streptomyces griseoincarnatus group</taxon>
    </lineage>
</organism>
<proteinExistence type="predicted"/>
<dbReference type="Pfam" id="PF13649">
    <property type="entry name" value="Methyltransf_25"/>
    <property type="match status" value="1"/>
</dbReference>
<evidence type="ECO:0008006" key="5">
    <source>
        <dbReference type="Google" id="ProtNLM"/>
    </source>
</evidence>
<dbReference type="InterPro" id="IPR016461">
    <property type="entry name" value="COMT-like"/>
</dbReference>
<dbReference type="CDD" id="cd02440">
    <property type="entry name" value="AdoMet_MTases"/>
    <property type="match status" value="1"/>
</dbReference>
<dbReference type="RefSeq" id="WP_086700965.1">
    <property type="nucleotide sequence ID" value="NZ_BAAAVA010000082.1"/>
</dbReference>
<dbReference type="InterPro" id="IPR012967">
    <property type="entry name" value="COMT_dimerisation"/>
</dbReference>
<dbReference type="InterPro" id="IPR036388">
    <property type="entry name" value="WH-like_DNA-bd_sf"/>
</dbReference>
<evidence type="ECO:0000313" key="4">
    <source>
        <dbReference type="Proteomes" id="UP001501423"/>
    </source>
</evidence>
<sequence length="347" mass="36124">MTDTSTPSASVATALARYTELPDPAPLLALNFGFARARALGAALDLGVFTALAETPRTTARLADDLSCDARVLGGLLEVLEDFGLVSGDGGAVWTPTGTARAYLVEGSPAYLGDHFDEVLAQWDRWSALTSLARSGDRGGDLGDPAGRGRHQGMFAGAFPLAVRIASGVVAALGPADAGRVLDFTCGSGEWGIALAGADPRARVTAHDHPALLAVARERAAEFGVAGRFRFVAADFGGTPFAEGEFDTVVMAHAGRFAGRRTAARMIRECARVLRPGGTLLLADIMRTPPGRPPLGRPMLALSLLVNTENGGLPEADEYRALMAEAGITAKECVTRGLVTALTGERQ</sequence>
<dbReference type="Gene3D" id="3.40.50.150">
    <property type="entry name" value="Vaccinia Virus protein VP39"/>
    <property type="match status" value="1"/>
</dbReference>
<dbReference type="InterPro" id="IPR029063">
    <property type="entry name" value="SAM-dependent_MTases_sf"/>
</dbReference>
<dbReference type="PANTHER" id="PTHR43591">
    <property type="entry name" value="METHYLTRANSFERASE"/>
    <property type="match status" value="1"/>
</dbReference>
<dbReference type="PANTHER" id="PTHR43591:SF24">
    <property type="entry name" value="2-METHOXY-6-POLYPRENYL-1,4-BENZOQUINOL METHYLASE, MITOCHONDRIAL"/>
    <property type="match status" value="1"/>
</dbReference>
<dbReference type="InterPro" id="IPR041698">
    <property type="entry name" value="Methyltransf_25"/>
</dbReference>
<feature type="domain" description="Methyltransferase" evidence="2">
    <location>
        <begin position="181"/>
        <end position="278"/>
    </location>
</feature>
<name>A0ABP6JTY7_9ACTN</name>
<protein>
    <recommendedName>
        <fullName evidence="5">Methyltransferase</fullName>
    </recommendedName>
</protein>
<dbReference type="EMBL" id="BAAAVA010000082">
    <property type="protein sequence ID" value="GAA2944299.1"/>
    <property type="molecule type" value="Genomic_DNA"/>
</dbReference>
<feature type="domain" description="O-methyltransferase dimerisation" evidence="1">
    <location>
        <begin position="30"/>
        <end position="105"/>
    </location>
</feature>
<keyword evidence="4" id="KW-1185">Reference proteome</keyword>
<accession>A0ABP6JTY7</accession>
<gene>
    <name evidence="3" type="ORF">GCM10010478_52250</name>
</gene>
<evidence type="ECO:0000259" key="1">
    <source>
        <dbReference type="Pfam" id="PF08100"/>
    </source>
</evidence>
<dbReference type="Proteomes" id="UP001501423">
    <property type="component" value="Unassembled WGS sequence"/>
</dbReference>
<evidence type="ECO:0000313" key="3">
    <source>
        <dbReference type="EMBL" id="GAA2944299.1"/>
    </source>
</evidence>
<evidence type="ECO:0000259" key="2">
    <source>
        <dbReference type="Pfam" id="PF13649"/>
    </source>
</evidence>
<dbReference type="SUPFAM" id="SSF53335">
    <property type="entry name" value="S-adenosyl-L-methionine-dependent methyltransferases"/>
    <property type="match status" value="1"/>
</dbReference>
<reference evidence="4" key="1">
    <citation type="journal article" date="2019" name="Int. J. Syst. Evol. Microbiol.">
        <title>The Global Catalogue of Microorganisms (GCM) 10K type strain sequencing project: providing services to taxonomists for standard genome sequencing and annotation.</title>
        <authorList>
            <consortium name="The Broad Institute Genomics Platform"/>
            <consortium name="The Broad Institute Genome Sequencing Center for Infectious Disease"/>
            <person name="Wu L."/>
            <person name="Ma J."/>
        </authorList>
    </citation>
    <scope>NUCLEOTIDE SEQUENCE [LARGE SCALE GENOMIC DNA]</scope>
    <source>
        <strain evidence="4">JCM 9650</strain>
    </source>
</reference>
<dbReference type="SUPFAM" id="SSF46785">
    <property type="entry name" value="Winged helix' DNA-binding domain"/>
    <property type="match status" value="1"/>
</dbReference>
<dbReference type="InterPro" id="IPR036390">
    <property type="entry name" value="WH_DNA-bd_sf"/>
</dbReference>
<dbReference type="Gene3D" id="1.10.10.10">
    <property type="entry name" value="Winged helix-like DNA-binding domain superfamily/Winged helix DNA-binding domain"/>
    <property type="match status" value="1"/>
</dbReference>